<dbReference type="EMBL" id="BMPE01000046">
    <property type="protein sequence ID" value="GGL20605.1"/>
    <property type="molecule type" value="Genomic_DNA"/>
</dbReference>
<feature type="region of interest" description="Disordered" evidence="1">
    <location>
        <begin position="103"/>
        <end position="122"/>
    </location>
</feature>
<evidence type="ECO:0000313" key="3">
    <source>
        <dbReference type="Proteomes" id="UP000604341"/>
    </source>
</evidence>
<gene>
    <name evidence="2" type="ORF">GCM10010844_44290</name>
</gene>
<protein>
    <submittedName>
        <fullName evidence="2">Uncharacterized protein</fullName>
    </submittedName>
</protein>
<organism evidence="2 3">
    <name type="scientific">Deinococcus radiotolerans</name>
    <dbReference type="NCBI Taxonomy" id="1309407"/>
    <lineage>
        <taxon>Bacteria</taxon>
        <taxon>Thermotogati</taxon>
        <taxon>Deinococcota</taxon>
        <taxon>Deinococci</taxon>
        <taxon>Deinococcales</taxon>
        <taxon>Deinococcaceae</taxon>
        <taxon>Deinococcus</taxon>
    </lineage>
</organism>
<reference evidence="3" key="1">
    <citation type="journal article" date="2019" name="Int. J. Syst. Evol. Microbiol.">
        <title>The Global Catalogue of Microorganisms (GCM) 10K type strain sequencing project: providing services to taxonomists for standard genome sequencing and annotation.</title>
        <authorList>
            <consortium name="The Broad Institute Genomics Platform"/>
            <consortium name="The Broad Institute Genome Sequencing Center for Infectious Disease"/>
            <person name="Wu L."/>
            <person name="Ma J."/>
        </authorList>
    </citation>
    <scope>NUCLEOTIDE SEQUENCE [LARGE SCALE GENOMIC DNA]</scope>
    <source>
        <strain evidence="3">JCM 19173</strain>
    </source>
</reference>
<keyword evidence="3" id="KW-1185">Reference proteome</keyword>
<name>A0ABQ2FRS0_9DEIO</name>
<dbReference type="Proteomes" id="UP000604341">
    <property type="component" value="Unassembled WGS sequence"/>
</dbReference>
<evidence type="ECO:0000313" key="2">
    <source>
        <dbReference type="EMBL" id="GGL20605.1"/>
    </source>
</evidence>
<accession>A0ABQ2FRS0</accession>
<proteinExistence type="predicted"/>
<comment type="caution">
    <text evidence="2">The sequence shown here is derived from an EMBL/GenBank/DDBJ whole genome shotgun (WGS) entry which is preliminary data.</text>
</comment>
<evidence type="ECO:0000256" key="1">
    <source>
        <dbReference type="SAM" id="MobiDB-lite"/>
    </source>
</evidence>
<sequence length="190" mass="21727">MARYGFVVAPITLDSDAIAAFELTTDVQLFYGIIGIGEYINRLDFLDELIEGMPEDGSGEEVVRVESLREGEFAPRSGGSTPIPRLELTVRTPGMSIKKWKFHKGDDDPNPSIPHGHSDSDDRIKLDAYQGYVYKKSEQLGRVSRNSIVVLWNDKEFRKFAREAINAYIDRNGDFHFKDYRRALPKRQKR</sequence>